<evidence type="ECO:0000313" key="2">
    <source>
        <dbReference type="EMBL" id="KAE8382545.1"/>
    </source>
</evidence>
<gene>
    <name evidence="2" type="ORF">BDV26DRAFT_236525</name>
</gene>
<dbReference type="EMBL" id="ML736161">
    <property type="protein sequence ID" value="KAE8382545.1"/>
    <property type="molecule type" value="Genomic_DNA"/>
</dbReference>
<evidence type="ECO:0000256" key="1">
    <source>
        <dbReference type="SAM" id="MobiDB-lite"/>
    </source>
</evidence>
<dbReference type="Gene3D" id="1.25.40.10">
    <property type="entry name" value="Tetratricopeptide repeat domain"/>
    <property type="match status" value="1"/>
</dbReference>
<keyword evidence="3" id="KW-1185">Reference proteome</keyword>
<dbReference type="GO" id="GO:0030008">
    <property type="term" value="C:TRAPP complex"/>
    <property type="evidence" value="ECO:0007669"/>
    <property type="project" value="TreeGrafter"/>
</dbReference>
<protein>
    <recommendedName>
        <fullName evidence="4">Trafficking protein particle complex subunit 12</fullName>
    </recommendedName>
</protein>
<dbReference type="AlphaFoldDB" id="A0A5N7BL84"/>
<dbReference type="OrthoDB" id="428342at2759"/>
<dbReference type="SUPFAM" id="SSF48452">
    <property type="entry name" value="TPR-like"/>
    <property type="match status" value="1"/>
</dbReference>
<evidence type="ECO:0008006" key="4">
    <source>
        <dbReference type="Google" id="ProtNLM"/>
    </source>
</evidence>
<organism evidence="2 3">
    <name type="scientific">Aspergillus bertholletiae</name>
    <dbReference type="NCBI Taxonomy" id="1226010"/>
    <lineage>
        <taxon>Eukaryota</taxon>
        <taxon>Fungi</taxon>
        <taxon>Dikarya</taxon>
        <taxon>Ascomycota</taxon>
        <taxon>Pezizomycotina</taxon>
        <taxon>Eurotiomycetes</taxon>
        <taxon>Eurotiomycetidae</taxon>
        <taxon>Eurotiales</taxon>
        <taxon>Aspergillaceae</taxon>
        <taxon>Aspergillus</taxon>
        <taxon>Aspergillus subgen. Circumdati</taxon>
    </lineage>
</organism>
<dbReference type="Proteomes" id="UP000326198">
    <property type="component" value="Unassembled WGS sequence"/>
</dbReference>
<feature type="region of interest" description="Disordered" evidence="1">
    <location>
        <begin position="1"/>
        <end position="49"/>
    </location>
</feature>
<accession>A0A5N7BL84</accession>
<name>A0A5N7BL84_9EURO</name>
<proteinExistence type="predicted"/>
<dbReference type="InterPro" id="IPR011990">
    <property type="entry name" value="TPR-like_helical_dom_sf"/>
</dbReference>
<dbReference type="GO" id="GO:0005794">
    <property type="term" value="C:Golgi apparatus"/>
    <property type="evidence" value="ECO:0007669"/>
    <property type="project" value="TreeGrafter"/>
</dbReference>
<dbReference type="PANTHER" id="PTHR21581:SF6">
    <property type="entry name" value="TRAFFICKING PROTEIN PARTICLE COMPLEX SUBUNIT 12"/>
    <property type="match status" value="1"/>
</dbReference>
<sequence length="444" mass="48795">MDLASPKHTRNISRSSRPRSSTKGPLDDPNDPLNAEAAPQPQGTADECGYTGDSFLELDPLTLDDLPETLGKDLSFLLRYDIYHSLSQVDIPHALRSEFVGLTSEESLSSCLGTLEKLLAEGHFLLAAYLSGTILTSSLISPNDIKMIFSLFYTRLACLELSGNTIIAAQESKALEDLSSTFYYVDQAPRTSDVENEEKTSLFPRHIVPWPLRVLAVRLQSIGFGDSRRGIGGLYEIGLEARREIMRPDLSSAERNIWKERLTDLGIRSVNALIEMGDLSTARRSLHNLQTSGSDETNKLRKALLFLLIGDIDAAKQLSGESDETKISISKPLLSMAEGRYDDAVTEWRALLESSSNRPDTAIVSQNMAVCLLYTGRLNEARQTLESLVHGGQSFGGLIFNLSTVYELCSDKSGQLKAGLVDLVAREPATGHTNLDRPNADFKL</sequence>
<dbReference type="PANTHER" id="PTHR21581">
    <property type="entry name" value="D-ALANYL-D-ALANINE CARBOXYPEPTIDASE"/>
    <property type="match status" value="1"/>
</dbReference>
<evidence type="ECO:0000313" key="3">
    <source>
        <dbReference type="Proteomes" id="UP000326198"/>
    </source>
</evidence>
<reference evidence="2 3" key="1">
    <citation type="submission" date="2019-04" db="EMBL/GenBank/DDBJ databases">
        <title>Friends and foes A comparative genomics studyof 23 Aspergillus species from section Flavi.</title>
        <authorList>
            <consortium name="DOE Joint Genome Institute"/>
            <person name="Kjaerbolling I."/>
            <person name="Vesth T."/>
            <person name="Frisvad J.C."/>
            <person name="Nybo J.L."/>
            <person name="Theobald S."/>
            <person name="Kildgaard S."/>
            <person name="Isbrandt T."/>
            <person name="Kuo A."/>
            <person name="Sato A."/>
            <person name="Lyhne E.K."/>
            <person name="Kogle M.E."/>
            <person name="Wiebenga A."/>
            <person name="Kun R.S."/>
            <person name="Lubbers R.J."/>
            <person name="Makela M.R."/>
            <person name="Barry K."/>
            <person name="Chovatia M."/>
            <person name="Clum A."/>
            <person name="Daum C."/>
            <person name="Haridas S."/>
            <person name="He G."/>
            <person name="LaButti K."/>
            <person name="Lipzen A."/>
            <person name="Mondo S."/>
            <person name="Riley R."/>
            <person name="Salamov A."/>
            <person name="Simmons B.A."/>
            <person name="Magnuson J.K."/>
            <person name="Henrissat B."/>
            <person name="Mortensen U.H."/>
            <person name="Larsen T.O."/>
            <person name="Devries R.P."/>
            <person name="Grigoriev I.V."/>
            <person name="Machida M."/>
            <person name="Baker S.E."/>
            <person name="Andersen M.R."/>
        </authorList>
    </citation>
    <scope>NUCLEOTIDE SEQUENCE [LARGE SCALE GENOMIC DNA]</scope>
    <source>
        <strain evidence="2 3">IBT 29228</strain>
    </source>
</reference>